<dbReference type="AlphaFoldDB" id="A0A919JTE5"/>
<feature type="active site" description="Proton donor" evidence="4">
    <location>
        <position position="182"/>
    </location>
</feature>
<evidence type="ECO:0000256" key="3">
    <source>
        <dbReference type="ARBA" id="ARBA00023295"/>
    </source>
</evidence>
<dbReference type="RefSeq" id="WP_203781166.1">
    <property type="nucleotide sequence ID" value="NZ_BOMV01000021.1"/>
</dbReference>
<dbReference type="Gene3D" id="3.20.20.80">
    <property type="entry name" value="Glycosidases"/>
    <property type="match status" value="1"/>
</dbReference>
<comment type="similarity">
    <text evidence="1 4">Belongs to the glycosyl hydrolase 26 family.</text>
</comment>
<sequence>MSPTHRAESLVSRRAALAGGAAAVLMTAGGLGLVRLLTGGRSATTGSPPTPQPSAAAASASPAPAKTLPAPVKIGGGPVVGYSNKTMLGAYLELSGMSLREAVALRRKQLGRDYKIIHVFYAWTDSLPASVDGAPAGSIPMVSWRGTYHDDILSGKHDSLIRANARRLARDGKPKFLRWGWEMNGSWYAWSGPKNGNNPAGYVECWKYLRKLFKDEGADNISWVWSINWNSQPDTTANRFQAYYPGDQHVDWVAISGYNLHRERPATMFDELYREYAARKPMMISEVGSVDYGGNSKGDWNTQFGKYVASRPNIAAVCWFDTDTHRNYSETWRVDTNAHSLATYKAMARSRRFAG</sequence>
<evidence type="ECO:0000256" key="2">
    <source>
        <dbReference type="ARBA" id="ARBA00022801"/>
    </source>
</evidence>
<dbReference type="InterPro" id="IPR017853">
    <property type="entry name" value="GH"/>
</dbReference>
<accession>A0A919JTE5</accession>
<evidence type="ECO:0000256" key="4">
    <source>
        <dbReference type="PROSITE-ProRule" id="PRU01100"/>
    </source>
</evidence>
<dbReference type="GO" id="GO:0006080">
    <property type="term" value="P:substituted mannan metabolic process"/>
    <property type="evidence" value="ECO:0007669"/>
    <property type="project" value="InterPro"/>
</dbReference>
<dbReference type="InterPro" id="IPR006311">
    <property type="entry name" value="TAT_signal"/>
</dbReference>
<comment type="caution">
    <text evidence="7">The sequence shown here is derived from an EMBL/GenBank/DDBJ whole genome shotgun (WGS) entry which is preliminary data.</text>
</comment>
<dbReference type="InterPro" id="IPR022790">
    <property type="entry name" value="GH26_dom"/>
</dbReference>
<dbReference type="Proteomes" id="UP000636960">
    <property type="component" value="Unassembled WGS sequence"/>
</dbReference>
<keyword evidence="2 4" id="KW-0378">Hydrolase</keyword>
<dbReference type="PROSITE" id="PS51764">
    <property type="entry name" value="GH26"/>
    <property type="match status" value="1"/>
</dbReference>
<protein>
    <recommendedName>
        <fullName evidence="6">GH26 domain-containing protein</fullName>
    </recommendedName>
</protein>
<dbReference type="EMBL" id="BOMV01000021">
    <property type="protein sequence ID" value="GIE94846.1"/>
    <property type="molecule type" value="Genomic_DNA"/>
</dbReference>
<dbReference type="InterPro" id="IPR000805">
    <property type="entry name" value="Glyco_hydro_26"/>
</dbReference>
<evidence type="ECO:0000256" key="1">
    <source>
        <dbReference type="ARBA" id="ARBA00007754"/>
    </source>
</evidence>
<gene>
    <name evidence="7" type="ORF">Ari01nite_23110</name>
</gene>
<evidence type="ECO:0000313" key="7">
    <source>
        <dbReference type="EMBL" id="GIE94846.1"/>
    </source>
</evidence>
<evidence type="ECO:0000313" key="8">
    <source>
        <dbReference type="Proteomes" id="UP000636960"/>
    </source>
</evidence>
<evidence type="ECO:0000256" key="5">
    <source>
        <dbReference type="SAM" id="MobiDB-lite"/>
    </source>
</evidence>
<dbReference type="PANTHER" id="PTHR40079">
    <property type="entry name" value="MANNAN ENDO-1,4-BETA-MANNOSIDASE E-RELATED"/>
    <property type="match status" value="1"/>
</dbReference>
<organism evidence="7 8">
    <name type="scientific">Paractinoplanes rishiriensis</name>
    <dbReference type="NCBI Taxonomy" id="1050105"/>
    <lineage>
        <taxon>Bacteria</taxon>
        <taxon>Bacillati</taxon>
        <taxon>Actinomycetota</taxon>
        <taxon>Actinomycetes</taxon>
        <taxon>Micromonosporales</taxon>
        <taxon>Micromonosporaceae</taxon>
        <taxon>Paractinoplanes</taxon>
    </lineage>
</organism>
<dbReference type="GO" id="GO:0016985">
    <property type="term" value="F:mannan endo-1,4-beta-mannosidase activity"/>
    <property type="evidence" value="ECO:0007669"/>
    <property type="project" value="InterPro"/>
</dbReference>
<proteinExistence type="inferred from homology"/>
<evidence type="ECO:0000259" key="6">
    <source>
        <dbReference type="PROSITE" id="PS51764"/>
    </source>
</evidence>
<feature type="region of interest" description="Disordered" evidence="5">
    <location>
        <begin position="42"/>
        <end position="64"/>
    </location>
</feature>
<feature type="domain" description="GH26" evidence="6">
    <location>
        <begin position="63"/>
        <end position="355"/>
    </location>
</feature>
<name>A0A919JTE5_9ACTN</name>
<dbReference type="PANTHER" id="PTHR40079:SF4">
    <property type="entry name" value="GH26 DOMAIN-CONTAINING PROTEIN-RELATED"/>
    <property type="match status" value="1"/>
</dbReference>
<dbReference type="SUPFAM" id="SSF51445">
    <property type="entry name" value="(Trans)glycosidases"/>
    <property type="match status" value="1"/>
</dbReference>
<dbReference type="PROSITE" id="PS51318">
    <property type="entry name" value="TAT"/>
    <property type="match status" value="1"/>
</dbReference>
<dbReference type="Pfam" id="PF02156">
    <property type="entry name" value="Glyco_hydro_26"/>
    <property type="match status" value="1"/>
</dbReference>
<keyword evidence="3 4" id="KW-0326">Glycosidase</keyword>
<reference evidence="7" key="1">
    <citation type="submission" date="2021-01" db="EMBL/GenBank/DDBJ databases">
        <title>Whole genome shotgun sequence of Actinoplanes rishiriensis NBRC 108556.</title>
        <authorList>
            <person name="Komaki H."/>
            <person name="Tamura T."/>
        </authorList>
    </citation>
    <scope>NUCLEOTIDE SEQUENCE</scope>
    <source>
        <strain evidence="7">NBRC 108556</strain>
    </source>
</reference>
<keyword evidence="8" id="KW-1185">Reference proteome</keyword>
<feature type="active site" description="Nucleophile" evidence="4">
    <location>
        <position position="286"/>
    </location>
</feature>